<dbReference type="Pfam" id="PF02517">
    <property type="entry name" value="Rce1-like"/>
    <property type="match status" value="1"/>
</dbReference>
<protein>
    <submittedName>
        <fullName evidence="4">CPBP family intramembrane metalloprotease</fullName>
    </submittedName>
</protein>
<sequence length="250" mass="28987">MFLVYCSLIIYNNLLELLYLVRSKQVKKATIFKNIIILFVSFLLYSIVQLLYFYPTKVQNILKISPTGFVVLVIIVTVLAILLLIYLYHKQLAEENDWDFNYRPHWSIRRLAIAIIGFVLLTLASFLIPNLLGINVNTTSDNQMELNRISRLAGNFFVPMVVIIAPIFEETIFRGMFFNTFFVKETVLNKWLGIIISGFAFGYVHNPAFSPFLLVYWSLGCVLGWVYITTKDMRYSMLSHMLYNALGFLV</sequence>
<dbReference type="EMBL" id="QOCV01000010">
    <property type="protein sequence ID" value="RHW53811.1"/>
    <property type="molecule type" value="Genomic_DNA"/>
</dbReference>
<dbReference type="PANTHER" id="PTHR36435:SF1">
    <property type="entry name" value="CAAX AMINO TERMINAL PROTEASE FAMILY PROTEIN"/>
    <property type="match status" value="1"/>
</dbReference>
<evidence type="ECO:0000256" key="1">
    <source>
        <dbReference type="ARBA" id="ARBA00009067"/>
    </source>
</evidence>
<dbReference type="GO" id="GO:0004175">
    <property type="term" value="F:endopeptidase activity"/>
    <property type="evidence" value="ECO:0007669"/>
    <property type="project" value="UniProtKB-ARBA"/>
</dbReference>
<comment type="similarity">
    <text evidence="1">Belongs to the UPF0177 family.</text>
</comment>
<accession>A0A396SVL3</accession>
<gene>
    <name evidence="4" type="ORF">DS835_06830</name>
</gene>
<reference evidence="4 5" key="1">
    <citation type="submission" date="2018-07" db="EMBL/GenBank/DDBJ databases">
        <title>Genome sequences of six Lactobacillus spp. isolated from bumble bee guts.</title>
        <authorList>
            <person name="Motta E.V.S."/>
            <person name="Moran N.A."/>
        </authorList>
    </citation>
    <scope>NUCLEOTIDE SEQUENCE [LARGE SCALE GENOMIC DNA]</scope>
    <source>
        <strain evidence="4 5">OCC3</strain>
    </source>
</reference>
<evidence type="ECO:0000313" key="4">
    <source>
        <dbReference type="EMBL" id="RHW53811.1"/>
    </source>
</evidence>
<dbReference type="PANTHER" id="PTHR36435">
    <property type="entry name" value="SLR1288 PROTEIN"/>
    <property type="match status" value="1"/>
</dbReference>
<dbReference type="InterPro" id="IPR003675">
    <property type="entry name" value="Rce1/LyrA-like_dom"/>
</dbReference>
<feature type="transmembrane region" description="Helical" evidence="2">
    <location>
        <begin position="149"/>
        <end position="168"/>
    </location>
</feature>
<keyword evidence="2" id="KW-0812">Transmembrane</keyword>
<keyword evidence="2" id="KW-0472">Membrane</keyword>
<dbReference type="Proteomes" id="UP000265862">
    <property type="component" value="Unassembled WGS sequence"/>
</dbReference>
<dbReference type="GO" id="GO:0008237">
    <property type="term" value="F:metallopeptidase activity"/>
    <property type="evidence" value="ECO:0007669"/>
    <property type="project" value="UniProtKB-KW"/>
</dbReference>
<evidence type="ECO:0000256" key="2">
    <source>
        <dbReference type="SAM" id="Phobius"/>
    </source>
</evidence>
<keyword evidence="2" id="KW-1133">Transmembrane helix</keyword>
<keyword evidence="4" id="KW-0645">Protease</keyword>
<name>A0A396SVL3_9LACO</name>
<feature type="transmembrane region" description="Helical" evidence="2">
    <location>
        <begin position="211"/>
        <end position="228"/>
    </location>
</feature>
<dbReference type="GO" id="GO:0080120">
    <property type="term" value="P:CAAX-box protein maturation"/>
    <property type="evidence" value="ECO:0007669"/>
    <property type="project" value="UniProtKB-ARBA"/>
</dbReference>
<keyword evidence="4" id="KW-0378">Hydrolase</keyword>
<organism evidence="4 5">
    <name type="scientific">Lactobacillus bombicola</name>
    <dbReference type="NCBI Taxonomy" id="1505723"/>
    <lineage>
        <taxon>Bacteria</taxon>
        <taxon>Bacillati</taxon>
        <taxon>Bacillota</taxon>
        <taxon>Bacilli</taxon>
        <taxon>Lactobacillales</taxon>
        <taxon>Lactobacillaceae</taxon>
        <taxon>Lactobacillus</taxon>
    </lineage>
</organism>
<feature type="transmembrane region" description="Helical" evidence="2">
    <location>
        <begin position="108"/>
        <end position="129"/>
    </location>
</feature>
<keyword evidence="4" id="KW-0482">Metalloprotease</keyword>
<feature type="domain" description="CAAX prenyl protease 2/Lysostaphin resistance protein A-like" evidence="3">
    <location>
        <begin position="156"/>
        <end position="246"/>
    </location>
</feature>
<feature type="transmembrane region" description="Helical" evidence="2">
    <location>
        <begin position="66"/>
        <end position="88"/>
    </location>
</feature>
<comment type="caution">
    <text evidence="4">The sequence shown here is derived from an EMBL/GenBank/DDBJ whole genome shotgun (WGS) entry which is preliminary data.</text>
</comment>
<feature type="transmembrane region" description="Helical" evidence="2">
    <location>
        <begin position="188"/>
        <end position="205"/>
    </location>
</feature>
<evidence type="ECO:0000313" key="5">
    <source>
        <dbReference type="Proteomes" id="UP000265862"/>
    </source>
</evidence>
<feature type="transmembrane region" description="Helical" evidence="2">
    <location>
        <begin position="31"/>
        <end position="54"/>
    </location>
</feature>
<proteinExistence type="inferred from homology"/>
<dbReference type="InterPro" id="IPR052710">
    <property type="entry name" value="CAAX_protease"/>
</dbReference>
<evidence type="ECO:0000259" key="3">
    <source>
        <dbReference type="Pfam" id="PF02517"/>
    </source>
</evidence>
<dbReference type="GO" id="GO:0006508">
    <property type="term" value="P:proteolysis"/>
    <property type="evidence" value="ECO:0007669"/>
    <property type="project" value="UniProtKB-KW"/>
</dbReference>
<dbReference type="AlphaFoldDB" id="A0A396SVL3"/>